<evidence type="ECO:0000313" key="2">
    <source>
        <dbReference type="Proteomes" id="UP000695562"/>
    </source>
</evidence>
<organism evidence="1 2">
    <name type="scientific">Polysphondylium violaceum</name>
    <dbReference type="NCBI Taxonomy" id="133409"/>
    <lineage>
        <taxon>Eukaryota</taxon>
        <taxon>Amoebozoa</taxon>
        <taxon>Evosea</taxon>
        <taxon>Eumycetozoa</taxon>
        <taxon>Dictyostelia</taxon>
        <taxon>Dictyosteliales</taxon>
        <taxon>Dictyosteliaceae</taxon>
        <taxon>Polysphondylium</taxon>
    </lineage>
</organism>
<accession>A0A8J4V233</accession>
<comment type="caution">
    <text evidence="1">The sequence shown here is derived from an EMBL/GenBank/DDBJ whole genome shotgun (WGS) entry which is preliminary data.</text>
</comment>
<proteinExistence type="predicted"/>
<name>A0A8J4V233_9MYCE</name>
<keyword evidence="2" id="KW-1185">Reference proteome</keyword>
<evidence type="ECO:0000313" key="1">
    <source>
        <dbReference type="EMBL" id="KAF2068489.1"/>
    </source>
</evidence>
<reference evidence="1" key="1">
    <citation type="submission" date="2020-01" db="EMBL/GenBank/DDBJ databases">
        <title>Development of genomics and gene disruption for Polysphondylium violaceum indicates a role for the polyketide synthase stlB in stalk morphogenesis.</title>
        <authorList>
            <person name="Narita B."/>
            <person name="Kawabe Y."/>
            <person name="Kin K."/>
            <person name="Saito T."/>
            <person name="Gibbs R."/>
            <person name="Kuspa A."/>
            <person name="Muzny D."/>
            <person name="Queller D."/>
            <person name="Richards S."/>
            <person name="Strassman J."/>
            <person name="Sucgang R."/>
            <person name="Worley K."/>
            <person name="Schaap P."/>
        </authorList>
    </citation>
    <scope>NUCLEOTIDE SEQUENCE</scope>
    <source>
        <strain evidence="1">QSvi11</strain>
    </source>
</reference>
<protein>
    <submittedName>
        <fullName evidence="1">Uncharacterized protein</fullName>
    </submittedName>
</protein>
<dbReference type="AlphaFoldDB" id="A0A8J4V233"/>
<sequence length="174" mass="20788">MYSKNENILESKNVFLYHINQIYTLIKSLPIDNDVENFEILKDIFINLLNQIIVQVEEIYQPTDLNQHLFKEIYRLLPSLLVSIENRKTFIKLLKYSTQFLEYISHLNTVNSNSMNHFKSNVKILKHSYFDLYLGQKDNELVFITLFLKIFNIPTFSTSGYNVHFINFYFTLLK</sequence>
<dbReference type="EMBL" id="AJWJ01000962">
    <property type="protein sequence ID" value="KAF2068489.1"/>
    <property type="molecule type" value="Genomic_DNA"/>
</dbReference>
<gene>
    <name evidence="1" type="ORF">CYY_010186</name>
</gene>
<dbReference type="Proteomes" id="UP000695562">
    <property type="component" value="Unassembled WGS sequence"/>
</dbReference>